<protein>
    <submittedName>
        <fullName evidence="1">Uncharacterized protein</fullName>
    </submittedName>
</protein>
<dbReference type="EMBL" id="ML732642">
    <property type="protein sequence ID" value="KAB8067046.1"/>
    <property type="molecule type" value="Genomic_DNA"/>
</dbReference>
<proteinExistence type="predicted"/>
<evidence type="ECO:0000313" key="2">
    <source>
        <dbReference type="Proteomes" id="UP000326565"/>
    </source>
</evidence>
<accession>A0A5N5WFP3</accession>
<organism evidence="1 2">
    <name type="scientific">Aspergillus leporis</name>
    <dbReference type="NCBI Taxonomy" id="41062"/>
    <lineage>
        <taxon>Eukaryota</taxon>
        <taxon>Fungi</taxon>
        <taxon>Dikarya</taxon>
        <taxon>Ascomycota</taxon>
        <taxon>Pezizomycotina</taxon>
        <taxon>Eurotiomycetes</taxon>
        <taxon>Eurotiomycetidae</taxon>
        <taxon>Eurotiales</taxon>
        <taxon>Aspergillaceae</taxon>
        <taxon>Aspergillus</taxon>
        <taxon>Aspergillus subgen. Circumdati</taxon>
    </lineage>
</organism>
<dbReference type="AlphaFoldDB" id="A0A5N5WFP3"/>
<gene>
    <name evidence="1" type="ORF">BDV29DRAFT_196729</name>
</gene>
<evidence type="ECO:0000313" key="1">
    <source>
        <dbReference type="EMBL" id="KAB8067046.1"/>
    </source>
</evidence>
<reference evidence="1 2" key="1">
    <citation type="submission" date="2019-04" db="EMBL/GenBank/DDBJ databases">
        <title>Friends and foes A comparative genomics study of 23 Aspergillus species from section Flavi.</title>
        <authorList>
            <consortium name="DOE Joint Genome Institute"/>
            <person name="Kjaerbolling I."/>
            <person name="Vesth T."/>
            <person name="Frisvad J.C."/>
            <person name="Nybo J.L."/>
            <person name="Theobald S."/>
            <person name="Kildgaard S."/>
            <person name="Isbrandt T."/>
            <person name="Kuo A."/>
            <person name="Sato A."/>
            <person name="Lyhne E.K."/>
            <person name="Kogle M.E."/>
            <person name="Wiebenga A."/>
            <person name="Kun R.S."/>
            <person name="Lubbers R.J."/>
            <person name="Makela M.R."/>
            <person name="Barry K."/>
            <person name="Chovatia M."/>
            <person name="Clum A."/>
            <person name="Daum C."/>
            <person name="Haridas S."/>
            <person name="He G."/>
            <person name="LaButti K."/>
            <person name="Lipzen A."/>
            <person name="Mondo S."/>
            <person name="Riley R."/>
            <person name="Salamov A."/>
            <person name="Simmons B.A."/>
            <person name="Magnuson J.K."/>
            <person name="Henrissat B."/>
            <person name="Mortensen U.H."/>
            <person name="Larsen T.O."/>
            <person name="Devries R.P."/>
            <person name="Grigoriev I.V."/>
            <person name="Machida M."/>
            <person name="Baker S.E."/>
            <person name="Andersen M.R."/>
        </authorList>
    </citation>
    <scope>NUCLEOTIDE SEQUENCE [LARGE SCALE GENOMIC DNA]</scope>
    <source>
        <strain evidence="1 2">CBS 151.66</strain>
    </source>
</reference>
<keyword evidence="2" id="KW-1185">Reference proteome</keyword>
<dbReference type="OrthoDB" id="4494603at2759"/>
<sequence length="490" mass="59081">MVYSLNDRHFVTWEHTRMMLMFLRCLQFSCSGGLLERVSGCWRDVWFRPDAKQPDGLRRCEGLGFQSQMEQYGYAWFLDKIDWEMMVFRQPFAPYIMFNSPSMQAAYRARYPQVRDVRMDFIRLNQIHQWMMEFSSLPPCLDLLEDFLRQLCLCTFRKDVFTQIKRLLHPDYAAKALAGEIPLCWPSIDQALQQWARPPQLARGNRLAMKSFDVLFTWLWEWKDGRYDRKGWMDKPYRMLYQQSFEIITQIRGKDRARQWKQTVKAVLVQGYWLLPYPHRGGFMQKSRETGQEIWWSNYHPGLDRTLVYPASYIKHHPTDHWYRPRTQSRYLNHVKLVQSATQFNQDPQQWQAQHHHHITRFEVQEFITDPFATPQPISEWSFSICYARISEALDRFELLQHCQWEIKRGECQAYSPDDPACCLEEDEMTSDEESLEEQKKKQRSHIQKIEQQMRIQIVKERKAIRHEFLHGAEMQQIEHRLRRLANFGN</sequence>
<name>A0A5N5WFP3_9EURO</name>
<dbReference type="Proteomes" id="UP000326565">
    <property type="component" value="Unassembled WGS sequence"/>
</dbReference>